<feature type="compositionally biased region" description="Low complexity" evidence="1">
    <location>
        <begin position="414"/>
        <end position="425"/>
    </location>
</feature>
<protein>
    <recommendedName>
        <fullName evidence="6">PE-PGRS family protein</fullName>
    </recommendedName>
</protein>
<dbReference type="Proteomes" id="UP000191039">
    <property type="component" value="Unassembled WGS sequence"/>
</dbReference>
<feature type="compositionally biased region" description="Gly residues" evidence="1">
    <location>
        <begin position="463"/>
        <end position="478"/>
    </location>
</feature>
<dbReference type="OrthoDB" id="4629108at2"/>
<name>A0A1Q4H519_9MYCO</name>
<reference evidence="2 4" key="1">
    <citation type="submission" date="2016-09" db="EMBL/GenBank/DDBJ databases">
        <title>genome sequences of unsequenced Mycobacteria.</title>
        <authorList>
            <person name="Greninger A.L."/>
            <person name="Jerome K.R."/>
            <person name="Mcnair B."/>
            <person name="Wallis C."/>
            <person name="Fang F."/>
        </authorList>
    </citation>
    <scope>NUCLEOTIDE SEQUENCE [LARGE SCALE GENOMIC DNA]</scope>
    <source>
        <strain evidence="2 4">BM1</strain>
    </source>
</reference>
<feature type="compositionally biased region" description="Acidic residues" evidence="1">
    <location>
        <begin position="396"/>
        <end position="411"/>
    </location>
</feature>
<sequence length="478" mass="48277">MIAGVAAAGAAAMAINPVAPMVPALPDVKQHAIQLAANPLADFGGLFKNTLTNVGVLGDQVIAGTIPAVAQAITNPQLYADFIKFLGSNVLNPLPALQQVLGFNSLYGGVLGLGMKEGAVALQERLQQLPGKLAATFEFLQKGQFVEAFSEINVWFLVSIERALVPLLPTLGIPGDILAALPGGERLSAVFDTILKRGIFTEFTRSIMGPPITALLQFSVILDTVRHAVVTGDAKTAISELVALPIKVVNAFVNGFTPPFETRSPWTGVLGPKGTLTYFLHDLPKALFDAINNPVYPTPPVTTPTTPALAQATSISTGGATVAVDLADESSAEAAPVAGDAPAEAPVGAPEETVVPVAEEEDDSEAADEAADEAVDEAADEAGDEAGGGADGSDSLSDDDSEADTDGDEDRDSLSGNGSTGNGSTAQDDSDTDSDSDSDSGSSRGGSSSSSGSTDGDSSTGSSSGGSGSGGDSSGSDD</sequence>
<dbReference type="EMBL" id="MIJD01000151">
    <property type="protein sequence ID" value="OPE53524.1"/>
    <property type="molecule type" value="Genomic_DNA"/>
</dbReference>
<dbReference type="RefSeq" id="WP_073859411.1">
    <property type="nucleotide sequence ID" value="NZ_BAAATC010000015.1"/>
</dbReference>
<feature type="compositionally biased region" description="Acidic residues" evidence="1">
    <location>
        <begin position="428"/>
        <end position="438"/>
    </location>
</feature>
<evidence type="ECO:0000256" key="1">
    <source>
        <dbReference type="SAM" id="MobiDB-lite"/>
    </source>
</evidence>
<evidence type="ECO:0000313" key="3">
    <source>
        <dbReference type="EMBL" id="PEG54787.1"/>
    </source>
</evidence>
<gene>
    <name evidence="2" type="ORF">BV510_15150</name>
    <name evidence="3" type="ORF">CRI78_09825</name>
</gene>
<reference evidence="3 5" key="2">
    <citation type="submission" date="2017-10" db="EMBL/GenBank/DDBJ databases">
        <title>The new phylogeny of genus Mycobacterium.</title>
        <authorList>
            <person name="Tortoli E."/>
            <person name="Trovato A."/>
            <person name="Cirillo D.M."/>
        </authorList>
    </citation>
    <scope>NUCLEOTIDE SEQUENCE [LARGE SCALE GENOMIC DNA]</scope>
    <source>
        <strain evidence="3 5">IP141170001</strain>
    </source>
</reference>
<dbReference type="STRING" id="1801.BRW64_26245"/>
<accession>A0A1Q4H519</accession>
<feature type="compositionally biased region" description="Low complexity" evidence="1">
    <location>
        <begin position="439"/>
        <end position="462"/>
    </location>
</feature>
<feature type="compositionally biased region" description="Acidic residues" evidence="1">
    <location>
        <begin position="358"/>
        <end position="384"/>
    </location>
</feature>
<dbReference type="Proteomes" id="UP000220340">
    <property type="component" value="Unassembled WGS sequence"/>
</dbReference>
<organism evidence="2 4">
    <name type="scientific">Mycolicibacterium diernhoferi</name>
    <dbReference type="NCBI Taxonomy" id="1801"/>
    <lineage>
        <taxon>Bacteria</taxon>
        <taxon>Bacillati</taxon>
        <taxon>Actinomycetota</taxon>
        <taxon>Actinomycetes</taxon>
        <taxon>Mycobacteriales</taxon>
        <taxon>Mycobacteriaceae</taxon>
        <taxon>Mycolicibacterium</taxon>
    </lineage>
</organism>
<comment type="caution">
    <text evidence="2">The sequence shown here is derived from an EMBL/GenBank/DDBJ whole genome shotgun (WGS) entry which is preliminary data.</text>
</comment>
<feature type="region of interest" description="Disordered" evidence="1">
    <location>
        <begin position="356"/>
        <end position="478"/>
    </location>
</feature>
<keyword evidence="5" id="KW-1185">Reference proteome</keyword>
<dbReference type="EMBL" id="PDCR01000010">
    <property type="protein sequence ID" value="PEG54787.1"/>
    <property type="molecule type" value="Genomic_DNA"/>
</dbReference>
<evidence type="ECO:0000313" key="2">
    <source>
        <dbReference type="EMBL" id="OPE53524.1"/>
    </source>
</evidence>
<proteinExistence type="predicted"/>
<evidence type="ECO:0008006" key="6">
    <source>
        <dbReference type="Google" id="ProtNLM"/>
    </source>
</evidence>
<dbReference type="AlphaFoldDB" id="A0A1Q4H519"/>
<evidence type="ECO:0000313" key="4">
    <source>
        <dbReference type="Proteomes" id="UP000191039"/>
    </source>
</evidence>
<evidence type="ECO:0000313" key="5">
    <source>
        <dbReference type="Proteomes" id="UP000220340"/>
    </source>
</evidence>